<dbReference type="SUPFAM" id="SSF56214">
    <property type="entry name" value="4'-phosphopantetheinyl transferase"/>
    <property type="match status" value="2"/>
</dbReference>
<feature type="domain" description="4'-phosphopantetheinyl transferase N-terminal" evidence="4">
    <location>
        <begin position="20"/>
        <end position="105"/>
    </location>
</feature>
<evidence type="ECO:0000313" key="6">
    <source>
        <dbReference type="Proteomes" id="UP000582974"/>
    </source>
</evidence>
<comment type="similarity">
    <text evidence="1">Belongs to the P-Pant transferase superfamily. Gsp/Sfp/HetI/AcpT family.</text>
</comment>
<dbReference type="Gene3D" id="3.90.470.20">
    <property type="entry name" value="4'-phosphopantetheinyl transferase domain"/>
    <property type="match status" value="2"/>
</dbReference>
<dbReference type="InterPro" id="IPR008278">
    <property type="entry name" value="4-PPantetheinyl_Trfase_dom"/>
</dbReference>
<comment type="caution">
    <text evidence="5">The sequence shown here is derived from an EMBL/GenBank/DDBJ whole genome shotgun (WGS) entry which is preliminary data.</text>
</comment>
<dbReference type="Proteomes" id="UP000582974">
    <property type="component" value="Unassembled WGS sequence"/>
</dbReference>
<protein>
    <submittedName>
        <fullName evidence="5">4'-phosphopantetheinyl transferase superfamily protein</fullName>
    </submittedName>
</protein>
<dbReference type="GO" id="GO:0019878">
    <property type="term" value="P:lysine biosynthetic process via aminoadipic acid"/>
    <property type="evidence" value="ECO:0007669"/>
    <property type="project" value="TreeGrafter"/>
</dbReference>
<proteinExistence type="inferred from homology"/>
<feature type="domain" description="4'-phosphopantetheinyl transferase" evidence="3">
    <location>
        <begin position="111"/>
        <end position="184"/>
    </location>
</feature>
<dbReference type="AlphaFoldDB" id="A0A838ACV5"/>
<evidence type="ECO:0000259" key="4">
    <source>
        <dbReference type="Pfam" id="PF22624"/>
    </source>
</evidence>
<dbReference type="Pfam" id="PF22624">
    <property type="entry name" value="AASDHPPT_N"/>
    <property type="match status" value="1"/>
</dbReference>
<name>A0A838ACV5_9PSEU</name>
<accession>A0A838ACV5</accession>
<dbReference type="InterPro" id="IPR037143">
    <property type="entry name" value="4-PPantetheinyl_Trfase_dom_sf"/>
</dbReference>
<keyword evidence="6" id="KW-1185">Reference proteome</keyword>
<dbReference type="InterPro" id="IPR055066">
    <property type="entry name" value="AASDHPPT_N"/>
</dbReference>
<dbReference type="RefSeq" id="WP_180893856.1">
    <property type="nucleotide sequence ID" value="NZ_JACCKD010000005.1"/>
</dbReference>
<dbReference type="GO" id="GO:0008897">
    <property type="term" value="F:holo-[acyl-carrier-protein] synthase activity"/>
    <property type="evidence" value="ECO:0007669"/>
    <property type="project" value="InterPro"/>
</dbReference>
<evidence type="ECO:0000259" key="3">
    <source>
        <dbReference type="Pfam" id="PF01648"/>
    </source>
</evidence>
<gene>
    <name evidence="5" type="ORF">H0B56_15995</name>
</gene>
<dbReference type="EMBL" id="JACCKD010000005">
    <property type="protein sequence ID" value="MBA0127053.1"/>
    <property type="molecule type" value="Genomic_DNA"/>
</dbReference>
<sequence>MECAVLWSRPLPAGDELLLYLDEVELGRYRAYRLDADRRRFLTGRVLAKHAVGERLGVPPAAVTLDATCAACGKPHGKPAVSAAGSPGDRLELSITHSGEWVGVALADGVPVGLDVESPAERSAGSVDRLADYTLADSERATIATIDPAGKERAFLRYWARKEALMKATGQGLRLGLRDMVVSAPWEPARLRAAPADAMTPECTFLTDLAATGDDPASLALLTPGQPLVTERHWKPATRHGPGRS</sequence>
<dbReference type="GO" id="GO:0005829">
    <property type="term" value="C:cytosol"/>
    <property type="evidence" value="ECO:0007669"/>
    <property type="project" value="TreeGrafter"/>
</dbReference>
<organism evidence="5 6">
    <name type="scientific">Haloechinothrix aidingensis</name>
    <dbReference type="NCBI Taxonomy" id="2752311"/>
    <lineage>
        <taxon>Bacteria</taxon>
        <taxon>Bacillati</taxon>
        <taxon>Actinomycetota</taxon>
        <taxon>Actinomycetes</taxon>
        <taxon>Pseudonocardiales</taxon>
        <taxon>Pseudonocardiaceae</taxon>
        <taxon>Haloechinothrix</taxon>
    </lineage>
</organism>
<keyword evidence="2 5" id="KW-0808">Transferase</keyword>
<dbReference type="InterPro" id="IPR050559">
    <property type="entry name" value="P-Pant_transferase_sf"/>
</dbReference>
<evidence type="ECO:0000256" key="1">
    <source>
        <dbReference type="ARBA" id="ARBA00010990"/>
    </source>
</evidence>
<dbReference type="GO" id="GO:0000287">
    <property type="term" value="F:magnesium ion binding"/>
    <property type="evidence" value="ECO:0007669"/>
    <property type="project" value="InterPro"/>
</dbReference>
<evidence type="ECO:0000256" key="2">
    <source>
        <dbReference type="ARBA" id="ARBA00022679"/>
    </source>
</evidence>
<dbReference type="Pfam" id="PF01648">
    <property type="entry name" value="ACPS"/>
    <property type="match status" value="1"/>
</dbReference>
<evidence type="ECO:0000313" key="5">
    <source>
        <dbReference type="EMBL" id="MBA0127053.1"/>
    </source>
</evidence>
<dbReference type="PANTHER" id="PTHR12215:SF10">
    <property type="entry name" value="L-AMINOADIPATE-SEMIALDEHYDE DEHYDROGENASE-PHOSPHOPANTETHEINYL TRANSFERASE"/>
    <property type="match status" value="1"/>
</dbReference>
<reference evidence="5 6" key="1">
    <citation type="submission" date="2020-07" db="EMBL/GenBank/DDBJ databases">
        <title>Genome of Haloechinothrix sp.</title>
        <authorList>
            <person name="Tang S.-K."/>
            <person name="Yang L."/>
            <person name="Zhu W.-Y."/>
        </authorList>
    </citation>
    <scope>NUCLEOTIDE SEQUENCE [LARGE SCALE GENOMIC DNA]</scope>
    <source>
        <strain evidence="5 6">YIM 98757</strain>
    </source>
</reference>
<dbReference type="PANTHER" id="PTHR12215">
    <property type="entry name" value="PHOSPHOPANTETHEINE TRANSFERASE"/>
    <property type="match status" value="1"/>
</dbReference>